<evidence type="ECO:0000256" key="4">
    <source>
        <dbReference type="ARBA" id="ARBA00022989"/>
    </source>
</evidence>
<dbReference type="STRING" id="1299341.SAMN05444005_10146"/>
<keyword evidence="4 6" id="KW-1133">Transmembrane helix</keyword>
<dbReference type="InterPro" id="IPR002797">
    <property type="entry name" value="Polysacc_synth"/>
</dbReference>
<evidence type="ECO:0000256" key="5">
    <source>
        <dbReference type="ARBA" id="ARBA00023136"/>
    </source>
</evidence>
<keyword evidence="5 6" id="KW-0472">Membrane</keyword>
<dbReference type="Proteomes" id="UP000198648">
    <property type="component" value="Unassembled WGS sequence"/>
</dbReference>
<feature type="transmembrane region" description="Helical" evidence="6">
    <location>
        <begin position="133"/>
        <end position="149"/>
    </location>
</feature>
<dbReference type="Pfam" id="PF01943">
    <property type="entry name" value="Polysacc_synt"/>
    <property type="match status" value="1"/>
</dbReference>
<feature type="transmembrane region" description="Helical" evidence="6">
    <location>
        <begin position="239"/>
        <end position="263"/>
    </location>
</feature>
<protein>
    <submittedName>
        <fullName evidence="7">Na+-driven multidrug efflux pump</fullName>
    </submittedName>
</protein>
<feature type="transmembrane region" description="Helical" evidence="6">
    <location>
        <begin position="352"/>
        <end position="373"/>
    </location>
</feature>
<feature type="transmembrane region" description="Helical" evidence="6">
    <location>
        <begin position="380"/>
        <end position="401"/>
    </location>
</feature>
<dbReference type="AlphaFoldDB" id="A0A1H8YRI4"/>
<feature type="transmembrane region" description="Helical" evidence="6">
    <location>
        <begin position="20"/>
        <end position="40"/>
    </location>
</feature>
<comment type="subcellular location">
    <subcellularLocation>
        <location evidence="1">Cell membrane</location>
        <topology evidence="1">Multi-pass membrane protein</topology>
    </subcellularLocation>
</comment>
<name>A0A1H8YRI4_9FLAO</name>
<evidence type="ECO:0000256" key="1">
    <source>
        <dbReference type="ARBA" id="ARBA00004651"/>
    </source>
</evidence>
<evidence type="ECO:0000313" key="7">
    <source>
        <dbReference type="EMBL" id="SEP54767.1"/>
    </source>
</evidence>
<dbReference type="EMBL" id="FOEI01000001">
    <property type="protein sequence ID" value="SEP54767.1"/>
    <property type="molecule type" value="Genomic_DNA"/>
</dbReference>
<dbReference type="RefSeq" id="WP_091463482.1">
    <property type="nucleotide sequence ID" value="NZ_FOEI01000001.1"/>
</dbReference>
<reference evidence="7 8" key="1">
    <citation type="submission" date="2016-10" db="EMBL/GenBank/DDBJ databases">
        <authorList>
            <person name="de Groot N.N."/>
        </authorList>
    </citation>
    <scope>NUCLEOTIDE SEQUENCE [LARGE SCALE GENOMIC DNA]</scope>
    <source>
        <strain evidence="7 8">DSM 27078</strain>
    </source>
</reference>
<keyword evidence="3 6" id="KW-0812">Transmembrane</keyword>
<organism evidence="7 8">
    <name type="scientific">Flavobacterium urocaniciphilum</name>
    <dbReference type="NCBI Taxonomy" id="1299341"/>
    <lineage>
        <taxon>Bacteria</taxon>
        <taxon>Pseudomonadati</taxon>
        <taxon>Bacteroidota</taxon>
        <taxon>Flavobacteriia</taxon>
        <taxon>Flavobacteriales</taxon>
        <taxon>Flavobacteriaceae</taxon>
        <taxon>Flavobacterium</taxon>
    </lineage>
</organism>
<feature type="transmembrane region" description="Helical" evidence="6">
    <location>
        <begin position="186"/>
        <end position="210"/>
    </location>
</feature>
<feature type="transmembrane region" description="Helical" evidence="6">
    <location>
        <begin position="275"/>
        <end position="294"/>
    </location>
</feature>
<dbReference type="InterPro" id="IPR050833">
    <property type="entry name" value="Poly_Biosynth_Transport"/>
</dbReference>
<feature type="transmembrane region" description="Helical" evidence="6">
    <location>
        <begin position="161"/>
        <end position="180"/>
    </location>
</feature>
<accession>A0A1H8YRI4</accession>
<keyword evidence="2" id="KW-1003">Cell membrane</keyword>
<sequence>MSLIVQLKNRINNSRLLSGVFWTLLGNGFSRLFMMIGTVWCANILGVEKYGEFGITRSTINLILTIAGLNIGTVLTKYISEFRESDKKKCAQLVTQNYVFVLIMTVVLAVVVYFIAPYLSTSVLKTPQLTEEIQLSVVVLFFGVIYPLNEAVFRGFEWFKALGIVQAIGAISFLLFVPLFSMSKGVYGAILGYLIFTVFMTLITAVYLYVKLKKEHISLFVFDSNIFHFSQLSKMSIPILLASIIEAPFFWYSQVLLVTFAGMIENGKIGAIMQIRSLILIIPSYISLVTLPLLSNTLSKNDDNNQYKNYLKKSMQLNFGIALICIIPFLFFSNDIMKLFGKDFQVDFWTSFYAYISIPFFVIASVMDQSLIAKGKAWTNFYISIFWNSIFIALIYVNLSYANLGGMGYMLSMFIAILVLTSLKYYYNSKANE</sequence>
<dbReference type="OrthoDB" id="1224790at2"/>
<feature type="transmembrane region" description="Helical" evidence="6">
    <location>
        <begin position="99"/>
        <end position="121"/>
    </location>
</feature>
<evidence type="ECO:0000256" key="6">
    <source>
        <dbReference type="SAM" id="Phobius"/>
    </source>
</evidence>
<feature type="transmembrane region" description="Helical" evidence="6">
    <location>
        <begin position="407"/>
        <end position="427"/>
    </location>
</feature>
<proteinExistence type="predicted"/>
<dbReference type="PANTHER" id="PTHR30250:SF28">
    <property type="entry name" value="POLYSACCHARIDE BIOSYNTHESIS PROTEIN"/>
    <property type="match status" value="1"/>
</dbReference>
<evidence type="ECO:0000256" key="2">
    <source>
        <dbReference type="ARBA" id="ARBA00022475"/>
    </source>
</evidence>
<evidence type="ECO:0000313" key="8">
    <source>
        <dbReference type="Proteomes" id="UP000198648"/>
    </source>
</evidence>
<evidence type="ECO:0000256" key="3">
    <source>
        <dbReference type="ARBA" id="ARBA00022692"/>
    </source>
</evidence>
<dbReference type="GO" id="GO:0005886">
    <property type="term" value="C:plasma membrane"/>
    <property type="evidence" value="ECO:0007669"/>
    <property type="project" value="UniProtKB-SubCell"/>
</dbReference>
<feature type="transmembrane region" description="Helical" evidence="6">
    <location>
        <begin position="315"/>
        <end position="332"/>
    </location>
</feature>
<keyword evidence="8" id="KW-1185">Reference proteome</keyword>
<gene>
    <name evidence="7" type="ORF">SAMN05444005_10146</name>
</gene>
<feature type="transmembrane region" description="Helical" evidence="6">
    <location>
        <begin position="60"/>
        <end position="79"/>
    </location>
</feature>
<dbReference type="PANTHER" id="PTHR30250">
    <property type="entry name" value="PST FAMILY PREDICTED COLANIC ACID TRANSPORTER"/>
    <property type="match status" value="1"/>
</dbReference>